<dbReference type="GO" id="GO:0005524">
    <property type="term" value="F:ATP binding"/>
    <property type="evidence" value="ECO:0007669"/>
    <property type="project" value="UniProtKB-UniRule"/>
</dbReference>
<evidence type="ECO:0000256" key="17">
    <source>
        <dbReference type="ARBA" id="ARBA00047899"/>
    </source>
</evidence>
<dbReference type="PROSITE" id="PS50113">
    <property type="entry name" value="PAC"/>
    <property type="match status" value="2"/>
</dbReference>
<dbReference type="GO" id="GO:0007623">
    <property type="term" value="P:circadian rhythm"/>
    <property type="evidence" value="ECO:0007669"/>
    <property type="project" value="UniProtKB-ARBA"/>
</dbReference>
<evidence type="ECO:0000256" key="6">
    <source>
        <dbReference type="ARBA" id="ARBA00022543"/>
    </source>
</evidence>
<dbReference type="InterPro" id="IPR001610">
    <property type="entry name" value="PAC"/>
</dbReference>
<keyword evidence="14 19" id="KW-0067">ATP-binding</keyword>
<evidence type="ECO:0000256" key="14">
    <source>
        <dbReference type="ARBA" id="ARBA00022840"/>
    </source>
</evidence>
<dbReference type="SMART" id="SM00086">
    <property type="entry name" value="PAC"/>
    <property type="match status" value="2"/>
</dbReference>
<dbReference type="PROSITE" id="PS50011">
    <property type="entry name" value="PROTEIN_KINASE_DOM"/>
    <property type="match status" value="1"/>
</dbReference>
<dbReference type="FunFam" id="3.30.200.20:FF:000133">
    <property type="entry name" value="LOV domain-containing protein"/>
    <property type="match status" value="1"/>
</dbReference>
<dbReference type="GO" id="GO:0005886">
    <property type="term" value="C:plasma membrane"/>
    <property type="evidence" value="ECO:0007669"/>
    <property type="project" value="UniProtKB-SubCell"/>
</dbReference>
<dbReference type="PROSITE" id="PS00107">
    <property type="entry name" value="PROTEIN_KINASE_ATP"/>
    <property type="match status" value="1"/>
</dbReference>
<dbReference type="CDD" id="cd05574">
    <property type="entry name" value="STKc_phototropin_like"/>
    <property type="match status" value="1"/>
</dbReference>
<keyword evidence="11" id="KW-0677">Repeat</keyword>
<feature type="region of interest" description="Disordered" evidence="20">
    <location>
        <begin position="30"/>
        <end position="49"/>
    </location>
</feature>
<evidence type="ECO:0000256" key="5">
    <source>
        <dbReference type="ARBA" id="ARBA00022527"/>
    </source>
</evidence>
<feature type="domain" description="Protein kinase" evidence="21">
    <location>
        <begin position="589"/>
        <end position="875"/>
    </location>
</feature>
<feature type="compositionally biased region" description="Polar residues" evidence="20">
    <location>
        <begin position="78"/>
        <end position="94"/>
    </location>
</feature>
<keyword evidence="10" id="KW-0808">Transferase</keyword>
<dbReference type="GO" id="GO:0009638">
    <property type="term" value="P:phototropism"/>
    <property type="evidence" value="ECO:0007669"/>
    <property type="project" value="UniProtKB-ARBA"/>
</dbReference>
<dbReference type="Gene3D" id="1.10.510.10">
    <property type="entry name" value="Transferase(Phosphotransferase) domain 1"/>
    <property type="match status" value="1"/>
</dbReference>
<reference evidence="24" key="1">
    <citation type="journal article" date="2016" name="Proc. Natl. Acad. Sci. U.S.A.">
        <title>Functional and topological diversity of LOV domain photoreceptors.</title>
        <authorList>
            <person name="Glantz S.T."/>
            <person name="Carpenter E.J."/>
            <person name="Melkonian M."/>
            <person name="Gardner K.H."/>
            <person name="Boyden E.S."/>
            <person name="Wong G.K."/>
            <person name="Chow B.Y."/>
        </authorList>
    </citation>
    <scope>NUCLEOTIDE SEQUENCE</scope>
    <source>
        <strain evidence="24">OHAE_2033549</strain>
    </source>
</reference>
<dbReference type="Gene3D" id="3.30.200.20">
    <property type="entry name" value="Phosphorylase Kinase, domain 1"/>
    <property type="match status" value="1"/>
</dbReference>
<comment type="similarity">
    <text evidence="3">Belongs to the protein kinase superfamily. AGC Ser/Thr protein kinase family.</text>
</comment>
<feature type="compositionally biased region" description="Polar residues" evidence="20">
    <location>
        <begin position="30"/>
        <end position="44"/>
    </location>
</feature>
<evidence type="ECO:0000259" key="21">
    <source>
        <dbReference type="PROSITE" id="PS50011"/>
    </source>
</evidence>
<dbReference type="FunFam" id="3.30.450.20:FF:000036">
    <property type="entry name" value="Putative LOV domain-containing protein"/>
    <property type="match status" value="1"/>
</dbReference>
<dbReference type="SMART" id="SM00220">
    <property type="entry name" value="S_TKc"/>
    <property type="match status" value="1"/>
</dbReference>
<dbReference type="NCBIfam" id="TIGR00229">
    <property type="entry name" value="sensory_box"/>
    <property type="match status" value="2"/>
</dbReference>
<dbReference type="GO" id="GO:0009902">
    <property type="term" value="P:chloroplast relocation"/>
    <property type="evidence" value="ECO:0007669"/>
    <property type="project" value="UniProtKB-ARBA"/>
</dbReference>
<proteinExistence type="evidence at transcript level"/>
<evidence type="ECO:0000256" key="20">
    <source>
        <dbReference type="SAM" id="MobiDB-lite"/>
    </source>
</evidence>
<feature type="binding site" evidence="19">
    <location>
        <position position="618"/>
    </location>
    <ligand>
        <name>ATP</name>
        <dbReference type="ChEBI" id="CHEBI:30616"/>
    </ligand>
</feature>
<dbReference type="EMBL" id="KU700297">
    <property type="protein sequence ID" value="AML78102.1"/>
    <property type="molecule type" value="mRNA"/>
</dbReference>
<dbReference type="GO" id="GO:0010181">
    <property type="term" value="F:FMN binding"/>
    <property type="evidence" value="ECO:0007669"/>
    <property type="project" value="UniProtKB-ARBA"/>
</dbReference>
<sequence>MALRSEIQRVNIDDDDNHKLTRQFIYNDNNSATTKTNTLGDGSDNTGGGETLSAVRASSRSSFRNSSERFIGALPEYSSRTSEDSNYGSESSASGALPRVSQELKAALASLKQTFVVSDATKPDCPIMFASSGFFSMTGFSANEIIGRNCRFLQGKDTDRNEVAKIRDAVSKGASYCGRLLNYKKDGSPFWNLLTVTPIKDDNGNTVKFIGMQVEVSKYTEGMVDKLLRPNGLPKSLIRYDARQKERALDSITEVVQTVKHPRSYIRSTSYDFTSASTHSEQERHNLDFVLPKSAKGDMVLPSATDPTSKLHSPILVVGCGSPASNVQEIDRKSRNRERISSMGFKGRSLSCTSGQDHKPLIQPERMTEVTDRSISWEHGERARDIRQGIDLATTLERIEKNFVITDPRLPDNPIIFASDSFLELTEYTREEILGSNCRFLQGPETDQATVSMIRDAIKEQREITVQLINYTKSGKKFWNLFHLQPMRDQKGELQYFIGVQLDGSDHLEPLRNRLSETTEQQSARLVKATAENVDEAVRELPDANLRPEDLWAVHSLPVCPRPHKRDSPSWVAIQKIKARGEQIGLHHFKPIKPLGCGDTGSVHLVELQETGELYAMKAMDKSIMLNRNKVHRACVEREILSLLDHPFLPTLYTSFQTSTHVCLITDFCPGGELFALLDKQPMKTLKEESARFYAAEVVIGLEYLHCLGIIYRDLKPENILLQKDGHVVLTDFDLSFMTSCKPQILKYPVPRNRRSRIETPPTFVAEPVSHSNSFVGTEEYIAPEIITGAGHSSAIDWWALGILLYEMLYGRTPFRGKNRQKTFANILHKDLTFPSSIQASLAARQLINALLQRDPANRIGSNTGANEIKQHPFFRGVNWPLIRCTNPPPLDAPLELIKKDPKAKEVTWEDDGMLVHSIEMEMF</sequence>
<feature type="domain" description="PAC" evidence="23">
    <location>
        <begin position="174"/>
        <end position="228"/>
    </location>
</feature>
<dbReference type="InterPro" id="IPR000014">
    <property type="entry name" value="PAS"/>
</dbReference>
<dbReference type="Gene3D" id="3.30.450.20">
    <property type="entry name" value="PAS domain"/>
    <property type="match status" value="2"/>
</dbReference>
<evidence type="ECO:0000256" key="18">
    <source>
        <dbReference type="ARBA" id="ARBA00048679"/>
    </source>
</evidence>
<keyword evidence="13" id="KW-0418">Kinase</keyword>
<dbReference type="PANTHER" id="PTHR45637">
    <property type="entry name" value="FLIPPASE KINASE 1-RELATED"/>
    <property type="match status" value="1"/>
</dbReference>
<dbReference type="EC" id="2.7.11.1" evidence="4"/>
<feature type="domain" description="PAS" evidence="22">
    <location>
        <begin position="388"/>
        <end position="461"/>
    </location>
</feature>
<dbReference type="GO" id="GO:0042802">
    <property type="term" value="F:identical protein binding"/>
    <property type="evidence" value="ECO:0007669"/>
    <property type="project" value="UniProtKB-ARBA"/>
</dbReference>
<evidence type="ECO:0000256" key="2">
    <source>
        <dbReference type="ARBA" id="ARBA00004202"/>
    </source>
</evidence>
<comment type="subcellular location">
    <subcellularLocation>
        <location evidence="2">Cell membrane</location>
        <topology evidence="2">Peripheral membrane protein</topology>
    </subcellularLocation>
</comment>
<keyword evidence="15" id="KW-0157">Chromophore</keyword>
<feature type="region of interest" description="Disordered" evidence="20">
    <location>
        <begin position="74"/>
        <end position="95"/>
    </location>
</feature>
<evidence type="ECO:0000256" key="1">
    <source>
        <dbReference type="ARBA" id="ARBA00001917"/>
    </source>
</evidence>
<comment type="catalytic activity">
    <reaction evidence="17">
        <text>L-threonyl-[protein] + ATP = O-phospho-L-threonyl-[protein] + ADP + H(+)</text>
        <dbReference type="Rhea" id="RHEA:46608"/>
        <dbReference type="Rhea" id="RHEA-COMP:11060"/>
        <dbReference type="Rhea" id="RHEA-COMP:11605"/>
        <dbReference type="ChEBI" id="CHEBI:15378"/>
        <dbReference type="ChEBI" id="CHEBI:30013"/>
        <dbReference type="ChEBI" id="CHEBI:30616"/>
        <dbReference type="ChEBI" id="CHEBI:61977"/>
        <dbReference type="ChEBI" id="CHEBI:456216"/>
        <dbReference type="EC" id="2.7.11.1"/>
    </reaction>
</comment>
<feature type="domain" description="PAS" evidence="22">
    <location>
        <begin position="100"/>
        <end position="173"/>
    </location>
</feature>
<keyword evidence="6" id="KW-0600">Photoreceptor protein</keyword>
<dbReference type="InterPro" id="IPR011009">
    <property type="entry name" value="Kinase-like_dom_sf"/>
</dbReference>
<evidence type="ECO:0000256" key="7">
    <source>
        <dbReference type="ARBA" id="ARBA00022606"/>
    </source>
</evidence>
<comment type="catalytic activity">
    <reaction evidence="18">
        <text>L-seryl-[protein] + ATP = O-phospho-L-seryl-[protein] + ADP + H(+)</text>
        <dbReference type="Rhea" id="RHEA:17989"/>
        <dbReference type="Rhea" id="RHEA-COMP:9863"/>
        <dbReference type="Rhea" id="RHEA-COMP:11604"/>
        <dbReference type="ChEBI" id="CHEBI:15378"/>
        <dbReference type="ChEBI" id="CHEBI:29999"/>
        <dbReference type="ChEBI" id="CHEBI:30616"/>
        <dbReference type="ChEBI" id="CHEBI:83421"/>
        <dbReference type="ChEBI" id="CHEBI:456216"/>
        <dbReference type="EC" id="2.7.11.1"/>
    </reaction>
</comment>
<evidence type="ECO:0000256" key="11">
    <source>
        <dbReference type="ARBA" id="ARBA00022737"/>
    </source>
</evidence>
<evidence type="ECO:0000256" key="15">
    <source>
        <dbReference type="ARBA" id="ARBA00022991"/>
    </source>
</evidence>
<organism evidence="24">
    <name type="scientific">Senega lutea</name>
    <dbReference type="NCBI Taxonomy" id="174542"/>
    <lineage>
        <taxon>Eukaryota</taxon>
        <taxon>Viridiplantae</taxon>
        <taxon>Streptophyta</taxon>
        <taxon>Embryophyta</taxon>
        <taxon>Tracheophyta</taxon>
        <taxon>Spermatophyta</taxon>
        <taxon>Magnoliopsida</taxon>
        <taxon>eudicotyledons</taxon>
        <taxon>Gunneridae</taxon>
        <taxon>Pentapetalae</taxon>
        <taxon>rosids</taxon>
        <taxon>fabids</taxon>
        <taxon>Fabales</taxon>
        <taxon>Polygalaceae</taxon>
        <taxon>Senega</taxon>
        <taxon>Senega subgen. Senega</taxon>
    </lineage>
</organism>
<keyword evidence="5" id="KW-0723">Serine/threonine-protein kinase</keyword>
<evidence type="ECO:0000256" key="16">
    <source>
        <dbReference type="ARBA" id="ARBA00023170"/>
    </source>
</evidence>
<evidence type="ECO:0000256" key="8">
    <source>
        <dbReference type="ARBA" id="ARBA00022630"/>
    </source>
</evidence>
<evidence type="ECO:0000256" key="4">
    <source>
        <dbReference type="ARBA" id="ARBA00012513"/>
    </source>
</evidence>
<feature type="domain" description="PAC" evidence="23">
    <location>
        <begin position="462"/>
        <end position="516"/>
    </location>
</feature>
<dbReference type="CDD" id="cd00130">
    <property type="entry name" value="PAS"/>
    <property type="match status" value="2"/>
</dbReference>
<dbReference type="SUPFAM" id="SSF55785">
    <property type="entry name" value="PYP-like sensor domain (PAS domain)"/>
    <property type="match status" value="2"/>
</dbReference>
<keyword evidence="16" id="KW-0675">Receptor</keyword>
<keyword evidence="9" id="KW-0288">FMN</keyword>
<name>A0A126X051_9FABA</name>
<keyword evidence="12 19" id="KW-0547">Nucleotide-binding</keyword>
<evidence type="ECO:0000313" key="24">
    <source>
        <dbReference type="EMBL" id="AML78102.1"/>
    </source>
</evidence>
<dbReference type="PROSITE" id="PS00108">
    <property type="entry name" value="PROTEIN_KINASE_ST"/>
    <property type="match status" value="1"/>
</dbReference>
<dbReference type="InterPro" id="IPR035965">
    <property type="entry name" value="PAS-like_dom_sf"/>
</dbReference>
<dbReference type="GO" id="GO:0004674">
    <property type="term" value="F:protein serine/threonine kinase activity"/>
    <property type="evidence" value="ECO:0007669"/>
    <property type="project" value="UniProtKB-KW"/>
</dbReference>
<evidence type="ECO:0000256" key="12">
    <source>
        <dbReference type="ARBA" id="ARBA00022741"/>
    </source>
</evidence>
<protein>
    <recommendedName>
        <fullName evidence="4">non-specific serine/threonine protein kinase</fullName>
        <ecNumber evidence="4">2.7.11.1</ecNumber>
    </recommendedName>
</protein>
<dbReference type="GO" id="GO:0009882">
    <property type="term" value="F:blue light photoreceptor activity"/>
    <property type="evidence" value="ECO:0007669"/>
    <property type="project" value="UniProtKB-ARBA"/>
</dbReference>
<evidence type="ECO:0000256" key="3">
    <source>
        <dbReference type="ARBA" id="ARBA00009903"/>
    </source>
</evidence>
<dbReference type="InterPro" id="IPR000700">
    <property type="entry name" value="PAS-assoc_C"/>
</dbReference>
<dbReference type="FunFam" id="3.30.450.20:FF:000002">
    <property type="entry name" value="LOV domain-containing protein"/>
    <property type="match status" value="1"/>
</dbReference>
<evidence type="ECO:0000256" key="13">
    <source>
        <dbReference type="ARBA" id="ARBA00022777"/>
    </source>
</evidence>
<evidence type="ECO:0000256" key="19">
    <source>
        <dbReference type="PROSITE-ProRule" id="PRU10141"/>
    </source>
</evidence>
<dbReference type="SMART" id="SM00091">
    <property type="entry name" value="PAS"/>
    <property type="match status" value="2"/>
</dbReference>
<dbReference type="FunFam" id="1.10.510.10:FF:000265">
    <property type="entry name" value="Putative LOV domain-containing protein"/>
    <property type="match status" value="1"/>
</dbReference>
<evidence type="ECO:0000256" key="10">
    <source>
        <dbReference type="ARBA" id="ARBA00022679"/>
    </source>
</evidence>
<evidence type="ECO:0000259" key="23">
    <source>
        <dbReference type="PROSITE" id="PS50113"/>
    </source>
</evidence>
<dbReference type="InterPro" id="IPR000719">
    <property type="entry name" value="Prot_kinase_dom"/>
</dbReference>
<dbReference type="Pfam" id="PF00069">
    <property type="entry name" value="Pkinase"/>
    <property type="match status" value="1"/>
</dbReference>
<keyword evidence="8" id="KW-0285">Flavoprotein</keyword>
<dbReference type="InterPro" id="IPR008271">
    <property type="entry name" value="Ser/Thr_kinase_AS"/>
</dbReference>
<dbReference type="PROSITE" id="PS50112">
    <property type="entry name" value="PAS"/>
    <property type="match status" value="2"/>
</dbReference>
<dbReference type="AlphaFoldDB" id="A0A126X051"/>
<keyword evidence="7" id="KW-0716">Sensory transduction</keyword>
<dbReference type="Pfam" id="PF13426">
    <property type="entry name" value="PAS_9"/>
    <property type="match status" value="2"/>
</dbReference>
<evidence type="ECO:0000259" key="22">
    <source>
        <dbReference type="PROSITE" id="PS50112"/>
    </source>
</evidence>
<dbReference type="InterPro" id="IPR017441">
    <property type="entry name" value="Protein_kinase_ATP_BS"/>
</dbReference>
<evidence type="ECO:0000256" key="9">
    <source>
        <dbReference type="ARBA" id="ARBA00022643"/>
    </source>
</evidence>
<accession>A0A126X051</accession>
<dbReference type="SUPFAM" id="SSF56112">
    <property type="entry name" value="Protein kinase-like (PK-like)"/>
    <property type="match status" value="1"/>
</dbReference>
<comment type="cofactor">
    <cofactor evidence="1">
        <name>FMN</name>
        <dbReference type="ChEBI" id="CHEBI:58210"/>
    </cofactor>
</comment>